<evidence type="ECO:0000256" key="1">
    <source>
        <dbReference type="ARBA" id="ARBA00006611"/>
    </source>
</evidence>
<dbReference type="Gene3D" id="3.30.450.90">
    <property type="match status" value="1"/>
</dbReference>
<dbReference type="RefSeq" id="WP_307355119.1">
    <property type="nucleotide sequence ID" value="NZ_BAAACJ010000041.1"/>
</dbReference>
<comment type="caution">
    <text evidence="3">The sequence shown here is derived from an EMBL/GenBank/DDBJ whole genome shotgun (WGS) entry which is preliminary data.</text>
</comment>
<evidence type="ECO:0000259" key="2">
    <source>
        <dbReference type="SMART" id="SM00382"/>
    </source>
</evidence>
<reference evidence="3 4" key="1">
    <citation type="submission" date="2023-07" db="EMBL/GenBank/DDBJ databases">
        <title>Genomic Encyclopedia of Type Strains, Phase IV (KMG-IV): sequencing the most valuable type-strain genomes for metagenomic binning, comparative biology and taxonomic classification.</title>
        <authorList>
            <person name="Goeker M."/>
        </authorList>
    </citation>
    <scope>NUCLEOTIDE SEQUENCE [LARGE SCALE GENOMIC DNA]</scope>
    <source>
        <strain evidence="3 4">DSM 1400</strain>
    </source>
</reference>
<dbReference type="PANTHER" id="PTHR30486">
    <property type="entry name" value="TWITCHING MOTILITY PROTEIN PILT"/>
    <property type="match status" value="1"/>
</dbReference>
<dbReference type="InterPro" id="IPR001482">
    <property type="entry name" value="T2SS/T4SS_dom"/>
</dbReference>
<evidence type="ECO:0000313" key="3">
    <source>
        <dbReference type="EMBL" id="MDQ0478962.1"/>
    </source>
</evidence>
<dbReference type="InterPro" id="IPR050921">
    <property type="entry name" value="T4SS_GSP_E_ATPase"/>
</dbReference>
<dbReference type="CDD" id="cd01131">
    <property type="entry name" value="PilT"/>
    <property type="match status" value="1"/>
</dbReference>
<dbReference type="Pfam" id="PF00437">
    <property type="entry name" value="T2SSE"/>
    <property type="match status" value="1"/>
</dbReference>
<comment type="similarity">
    <text evidence="1">Belongs to the GSP E family.</text>
</comment>
<dbReference type="InterPro" id="IPR006321">
    <property type="entry name" value="PilT/PilU"/>
</dbReference>
<dbReference type="InterPro" id="IPR003593">
    <property type="entry name" value="AAA+_ATPase"/>
</dbReference>
<dbReference type="SUPFAM" id="SSF52540">
    <property type="entry name" value="P-loop containing nucleoside triphosphate hydrolases"/>
    <property type="match status" value="1"/>
</dbReference>
<organism evidence="3 4">
    <name type="scientific">Hathewaya limosa</name>
    <name type="common">Clostridium limosum</name>
    <dbReference type="NCBI Taxonomy" id="1536"/>
    <lineage>
        <taxon>Bacteria</taxon>
        <taxon>Bacillati</taxon>
        <taxon>Bacillota</taxon>
        <taxon>Clostridia</taxon>
        <taxon>Eubacteriales</taxon>
        <taxon>Clostridiaceae</taxon>
        <taxon>Hathewaya</taxon>
    </lineage>
</organism>
<proteinExistence type="inferred from homology"/>
<evidence type="ECO:0000313" key="4">
    <source>
        <dbReference type="Proteomes" id="UP001224418"/>
    </source>
</evidence>
<feature type="domain" description="AAA+ ATPase" evidence="2">
    <location>
        <begin position="122"/>
        <end position="349"/>
    </location>
</feature>
<sequence length="351" mass="39578">MIKLDDLLEIAVEKNASDIHLTVGAYPYIRVNGELSKVYNEKLTVDDTKNFAIAILNEDYKTYETIGEIDTTYSLAGLGRFRVNIYKQRSSDTLAIRIVGGKIPTLKELNMPTVVKEFALKDRGLILVTGPTGSGKSTTLAALINEINNTRSEHIITLEKPIEFLYKHNRSIVNQREMGRDSENFETALKTLLREDPDVVFISELNTQESISIALTAAENGRLVLSSMNTMGVCKTIERIIEYFPPYQQEQVRIQLSNVLQGVVSQQLIPRHNGEGRILSMELMTVNPTIQTLIREGKIQQIESIIQTGNKLGMKTMDMSLVELYKQGEISKDIALTYAMDKEIMLRMLML</sequence>
<dbReference type="InterPro" id="IPR027417">
    <property type="entry name" value="P-loop_NTPase"/>
</dbReference>
<dbReference type="Gene3D" id="3.40.50.300">
    <property type="entry name" value="P-loop containing nucleotide triphosphate hydrolases"/>
    <property type="match status" value="1"/>
</dbReference>
<name>A0ABU0JSQ2_HATLI</name>
<gene>
    <name evidence="3" type="ORF">QOZ93_000690</name>
</gene>
<protein>
    <submittedName>
        <fullName evidence="3">Twitching motility protein PilT</fullName>
    </submittedName>
</protein>
<keyword evidence="4" id="KW-1185">Reference proteome</keyword>
<dbReference type="EMBL" id="JAUSWN010000004">
    <property type="protein sequence ID" value="MDQ0478962.1"/>
    <property type="molecule type" value="Genomic_DNA"/>
</dbReference>
<accession>A0ABU0JSQ2</accession>
<dbReference type="SMART" id="SM00382">
    <property type="entry name" value="AAA"/>
    <property type="match status" value="1"/>
</dbReference>
<dbReference type="Proteomes" id="UP001224418">
    <property type="component" value="Unassembled WGS sequence"/>
</dbReference>
<dbReference type="NCBIfam" id="TIGR01420">
    <property type="entry name" value="pilT_fam"/>
    <property type="match status" value="1"/>
</dbReference>